<dbReference type="EMBL" id="JAIWQS010000003">
    <property type="protein sequence ID" value="KAJ8770159.1"/>
    <property type="molecule type" value="Genomic_DNA"/>
</dbReference>
<evidence type="ECO:0000313" key="3">
    <source>
        <dbReference type="Proteomes" id="UP001159364"/>
    </source>
</evidence>
<keyword evidence="3" id="KW-1185">Reference proteome</keyword>
<dbReference type="PANTHER" id="PTHR31284:SF22">
    <property type="entry name" value="ACID PHOSPHATASE"/>
    <property type="match status" value="1"/>
</dbReference>
<gene>
    <name evidence="2" type="ORF">K2173_011494</name>
</gene>
<keyword evidence="1" id="KW-1133">Transmembrane helix</keyword>
<dbReference type="Pfam" id="PF03767">
    <property type="entry name" value="Acid_phosphat_B"/>
    <property type="match status" value="1"/>
</dbReference>
<dbReference type="InterPro" id="IPR023214">
    <property type="entry name" value="HAD_sf"/>
</dbReference>
<feature type="transmembrane region" description="Helical" evidence="1">
    <location>
        <begin position="40"/>
        <end position="65"/>
    </location>
</feature>
<dbReference type="Gene3D" id="3.40.50.1000">
    <property type="entry name" value="HAD superfamily/HAD-like"/>
    <property type="match status" value="1"/>
</dbReference>
<sequence length="305" mass="34659">MSAYAHQMERQYSVQSLSSRGGSEIGSHFVVESGFYMTSFAATIFIAALVTVGVLLITLLIALTIMLQSCQNSNKGVVEIQKTIDDYKYCRLFVQHAELNGLGIDDFPAACRNLAIHQIMEGQYKINLNVSLWMVERYFDSVVPSDDSRDVVLMDLDDILPLTSGNRHLVQRGFCSACFKEVKHLKQMLFLQLYTKLQASGWSLILFSQKPEQERNATIEQLTTAGYGGWLFIIMRSEEEMHMGSNGYFHRRREVLQKEGFRISCIISSQMDALTGPTLGERIFKLPNPAYYYLEDQCEHVYVPA</sequence>
<dbReference type="InterPro" id="IPR005519">
    <property type="entry name" value="Acid_phosphat_B-like"/>
</dbReference>
<evidence type="ECO:0008006" key="4">
    <source>
        <dbReference type="Google" id="ProtNLM"/>
    </source>
</evidence>
<dbReference type="AlphaFoldDB" id="A0AAV8TW53"/>
<protein>
    <recommendedName>
        <fullName evidence="4">Acid phosphatase</fullName>
    </recommendedName>
</protein>
<evidence type="ECO:0000256" key="1">
    <source>
        <dbReference type="SAM" id="Phobius"/>
    </source>
</evidence>
<dbReference type="PANTHER" id="PTHR31284">
    <property type="entry name" value="ACID PHOSPHATASE-LIKE PROTEIN"/>
    <property type="match status" value="1"/>
</dbReference>
<reference evidence="2 3" key="1">
    <citation type="submission" date="2021-09" db="EMBL/GenBank/DDBJ databases">
        <title>Genomic insights and catalytic innovation underlie evolution of tropane alkaloids biosynthesis.</title>
        <authorList>
            <person name="Wang Y.-J."/>
            <person name="Tian T."/>
            <person name="Huang J.-P."/>
            <person name="Huang S.-X."/>
        </authorList>
    </citation>
    <scope>NUCLEOTIDE SEQUENCE [LARGE SCALE GENOMIC DNA]</scope>
    <source>
        <strain evidence="2">KIB-2018</strain>
        <tissue evidence="2">Leaf</tissue>
    </source>
</reference>
<evidence type="ECO:0000313" key="2">
    <source>
        <dbReference type="EMBL" id="KAJ8770159.1"/>
    </source>
</evidence>
<name>A0AAV8TW53_9ROSI</name>
<proteinExistence type="predicted"/>
<keyword evidence="1" id="KW-0472">Membrane</keyword>
<dbReference type="Proteomes" id="UP001159364">
    <property type="component" value="Linkage Group LG03"/>
</dbReference>
<organism evidence="2 3">
    <name type="scientific">Erythroxylum novogranatense</name>
    <dbReference type="NCBI Taxonomy" id="1862640"/>
    <lineage>
        <taxon>Eukaryota</taxon>
        <taxon>Viridiplantae</taxon>
        <taxon>Streptophyta</taxon>
        <taxon>Embryophyta</taxon>
        <taxon>Tracheophyta</taxon>
        <taxon>Spermatophyta</taxon>
        <taxon>Magnoliopsida</taxon>
        <taxon>eudicotyledons</taxon>
        <taxon>Gunneridae</taxon>
        <taxon>Pentapetalae</taxon>
        <taxon>rosids</taxon>
        <taxon>fabids</taxon>
        <taxon>Malpighiales</taxon>
        <taxon>Erythroxylaceae</taxon>
        <taxon>Erythroxylum</taxon>
    </lineage>
</organism>
<comment type="caution">
    <text evidence="2">The sequence shown here is derived from an EMBL/GenBank/DDBJ whole genome shotgun (WGS) entry which is preliminary data.</text>
</comment>
<keyword evidence="1" id="KW-0812">Transmembrane</keyword>
<accession>A0AAV8TW53</accession>